<dbReference type="Proteomes" id="UP001163324">
    <property type="component" value="Chromosome 5"/>
</dbReference>
<evidence type="ECO:0000313" key="2">
    <source>
        <dbReference type="Proteomes" id="UP001163324"/>
    </source>
</evidence>
<accession>A0ACC0UZQ0</accession>
<dbReference type="EMBL" id="CM047944">
    <property type="protein sequence ID" value="KAI9899632.1"/>
    <property type="molecule type" value="Genomic_DNA"/>
</dbReference>
<protein>
    <submittedName>
        <fullName evidence="1">Uncharacterized protein</fullName>
    </submittedName>
</protein>
<evidence type="ECO:0000313" key="1">
    <source>
        <dbReference type="EMBL" id="KAI9899632.1"/>
    </source>
</evidence>
<sequence>MAGFTEAPLIKVLAVPGVTLLIAFLGYFSQLLFNLSSLEPGPLSHDETVVFNVMLAILYVAYFRAVMTDPGNYAASFDSPGGPNGKGNGAGTGAGNTRGGGSGSSSGGVVIDLDESAGGRWCGKCSAPKPRRAHHCRHCERCVPKMDHHCPWTANCVSMTTFPHFLRFLLWANLSLWALGYLACGRLAALWRDRDLPSYLGPSLPALAGLAVVSLVGSVTALALFIMLVNTVKGWLFNQTMIEGWEMDRHEALLSRRHGRRGWWDDNDDDAAGKPLERVEFPYDVGLWENMCQAMGSRNPLWWLVPLAGNPRVGAGGKGPGWEWEENGFNREAGMWPPPDPEKARRAGRSWPASRRDFAAELRDVDAADGQNGGDAREAFRKRQEADQLRRRRTAARKLVAELEEEDDDDDYGSDDYDHDDIDDDDEGYKRRMPLPGPWVNSDGETLHDYGVDEDAEAEDGLELLPDGDNDNYDDDDVPLAELMRRRKARKA</sequence>
<organism evidence="1 2">
    <name type="scientific">Trichothecium roseum</name>
    <dbReference type="NCBI Taxonomy" id="47278"/>
    <lineage>
        <taxon>Eukaryota</taxon>
        <taxon>Fungi</taxon>
        <taxon>Dikarya</taxon>
        <taxon>Ascomycota</taxon>
        <taxon>Pezizomycotina</taxon>
        <taxon>Sordariomycetes</taxon>
        <taxon>Hypocreomycetidae</taxon>
        <taxon>Hypocreales</taxon>
        <taxon>Hypocreales incertae sedis</taxon>
        <taxon>Trichothecium</taxon>
    </lineage>
</organism>
<reference evidence="1" key="1">
    <citation type="submission" date="2022-10" db="EMBL/GenBank/DDBJ databases">
        <title>Complete Genome of Trichothecium roseum strain YXFP-22015, a Plant Pathogen Isolated from Citrus.</title>
        <authorList>
            <person name="Wang Y."/>
            <person name="Zhu L."/>
        </authorList>
    </citation>
    <scope>NUCLEOTIDE SEQUENCE</scope>
    <source>
        <strain evidence="1">YXFP-22015</strain>
    </source>
</reference>
<keyword evidence="2" id="KW-1185">Reference proteome</keyword>
<gene>
    <name evidence="1" type="ORF">N3K66_006093</name>
</gene>
<comment type="caution">
    <text evidence="1">The sequence shown here is derived from an EMBL/GenBank/DDBJ whole genome shotgun (WGS) entry which is preliminary data.</text>
</comment>
<proteinExistence type="predicted"/>
<name>A0ACC0UZQ0_9HYPO</name>